<evidence type="ECO:0000313" key="1">
    <source>
        <dbReference type="EMBL" id="OFV71484.1"/>
    </source>
</evidence>
<dbReference type="Proteomes" id="UP000176244">
    <property type="component" value="Unassembled WGS sequence"/>
</dbReference>
<protein>
    <submittedName>
        <fullName evidence="1">Uncharacterized protein</fullName>
    </submittedName>
</protein>
<name>A0A1F2PKS6_9FIRM</name>
<accession>A0A1F2PKS6</accession>
<dbReference type="STRING" id="52694.ACWI_09840"/>
<dbReference type="AlphaFoldDB" id="A0A1F2PKS6"/>
<evidence type="ECO:0000313" key="2">
    <source>
        <dbReference type="Proteomes" id="UP000176244"/>
    </source>
</evidence>
<dbReference type="EMBL" id="LKEU01000020">
    <property type="protein sequence ID" value="OFV71484.1"/>
    <property type="molecule type" value="Genomic_DNA"/>
</dbReference>
<reference evidence="1 2" key="1">
    <citation type="submission" date="2015-09" db="EMBL/GenBank/DDBJ databases">
        <title>Genome sequence of Acetobacterium wieringae DSM 1911.</title>
        <authorList>
            <person name="Poehlein A."/>
            <person name="Bengelsdorf F.R."/>
            <person name="Schiel-Bengelsdorf B."/>
            <person name="Duerre P."/>
            <person name="Daniel R."/>
        </authorList>
    </citation>
    <scope>NUCLEOTIDE SEQUENCE [LARGE SCALE GENOMIC DNA]</scope>
    <source>
        <strain evidence="1 2">DSM 1911</strain>
    </source>
</reference>
<organism evidence="1 2">
    <name type="scientific">Acetobacterium wieringae</name>
    <dbReference type="NCBI Taxonomy" id="52694"/>
    <lineage>
        <taxon>Bacteria</taxon>
        <taxon>Bacillati</taxon>
        <taxon>Bacillota</taxon>
        <taxon>Clostridia</taxon>
        <taxon>Eubacteriales</taxon>
        <taxon>Eubacteriaceae</taxon>
        <taxon>Acetobacterium</taxon>
    </lineage>
</organism>
<gene>
    <name evidence="1" type="ORF">ACWI_09840</name>
</gene>
<dbReference type="OrthoDB" id="1779148at2"/>
<proteinExistence type="predicted"/>
<comment type="caution">
    <text evidence="1">The sequence shown here is derived from an EMBL/GenBank/DDBJ whole genome shotgun (WGS) entry which is preliminary data.</text>
</comment>
<sequence>MGRINEEYHRFIALPFVNETLKMEVCDKDRWLFYLDRDNQSVPYVVIEKVKKDDRVIRTTRDLMDVEAHLFSNEKNALIFMNNFKGE</sequence>
<dbReference type="RefSeq" id="WP_070370327.1">
    <property type="nucleotide sequence ID" value="NZ_LKEU01000020.1"/>
</dbReference>